<dbReference type="PANTHER" id="PTHR10846">
    <property type="entry name" value="SODIUM/POTASSIUM/CALCIUM EXCHANGER"/>
    <property type="match status" value="1"/>
</dbReference>
<evidence type="ECO:0000256" key="12">
    <source>
        <dbReference type="ARBA" id="ARBA00022989"/>
    </source>
</evidence>
<dbReference type="EnsemblMetazoa" id="XM_017134878.2">
    <property type="protein sequence ID" value="XP_016990367.2"/>
    <property type="gene ID" value="LOC108052489"/>
</dbReference>
<dbReference type="InterPro" id="IPR004481">
    <property type="entry name" value="K/Na/Ca-exchanger"/>
</dbReference>
<keyword evidence="14" id="KW-0406">Ion transport</keyword>
<evidence type="ECO:0000313" key="19">
    <source>
        <dbReference type="EnsemblMetazoa" id="XP_016990367.2"/>
    </source>
</evidence>
<dbReference type="Proteomes" id="UP001652680">
    <property type="component" value="Unassembled WGS sequence"/>
</dbReference>
<feature type="transmembrane region" description="Helical" evidence="17">
    <location>
        <begin position="344"/>
        <end position="366"/>
    </location>
</feature>
<keyword evidence="16" id="KW-0739">Sodium transport</keyword>
<evidence type="ECO:0000256" key="7">
    <source>
        <dbReference type="ARBA" id="ARBA00022692"/>
    </source>
</evidence>
<feature type="domain" description="Sodium/calcium exchanger membrane region" evidence="18">
    <location>
        <begin position="64"/>
        <end position="202"/>
    </location>
</feature>
<accession>A0A6P4FYX6</accession>
<keyword evidence="10" id="KW-0769">Symport</keyword>
<evidence type="ECO:0000259" key="18">
    <source>
        <dbReference type="Pfam" id="PF01699"/>
    </source>
</evidence>
<evidence type="ECO:0000256" key="1">
    <source>
        <dbReference type="ARBA" id="ARBA00004141"/>
    </source>
</evidence>
<dbReference type="Gene3D" id="1.20.1420.30">
    <property type="entry name" value="NCX, central ion-binding region"/>
    <property type="match status" value="2"/>
</dbReference>
<evidence type="ECO:0000256" key="2">
    <source>
        <dbReference type="ARBA" id="ARBA00005364"/>
    </source>
</evidence>
<dbReference type="GO" id="GO:0005886">
    <property type="term" value="C:plasma membrane"/>
    <property type="evidence" value="ECO:0007669"/>
    <property type="project" value="TreeGrafter"/>
</dbReference>
<dbReference type="GO" id="GO:0015293">
    <property type="term" value="F:symporter activity"/>
    <property type="evidence" value="ECO:0007669"/>
    <property type="project" value="UniProtKB-KW"/>
</dbReference>
<evidence type="ECO:0000256" key="11">
    <source>
        <dbReference type="ARBA" id="ARBA00022958"/>
    </source>
</evidence>
<feature type="transmembrane region" description="Helical" evidence="17">
    <location>
        <begin position="98"/>
        <end position="122"/>
    </location>
</feature>
<dbReference type="GO" id="GO:0008273">
    <property type="term" value="F:calcium, potassium:sodium antiporter activity"/>
    <property type="evidence" value="ECO:0007669"/>
    <property type="project" value="TreeGrafter"/>
</dbReference>
<feature type="domain" description="Sodium/calcium exchanger membrane region" evidence="18">
    <location>
        <begin position="280"/>
        <end position="426"/>
    </location>
</feature>
<proteinExistence type="inferred from homology"/>
<keyword evidence="15 17" id="KW-0472">Membrane</keyword>
<evidence type="ECO:0000256" key="13">
    <source>
        <dbReference type="ARBA" id="ARBA00023053"/>
    </source>
</evidence>
<dbReference type="NCBIfam" id="TIGR00367">
    <property type="entry name" value="calcium/sodium antiporter"/>
    <property type="match status" value="1"/>
</dbReference>
<feature type="transmembrane region" description="Helical" evidence="17">
    <location>
        <begin position="278"/>
        <end position="302"/>
    </location>
</feature>
<evidence type="ECO:0000256" key="17">
    <source>
        <dbReference type="SAM" id="Phobius"/>
    </source>
</evidence>
<dbReference type="InterPro" id="IPR044880">
    <property type="entry name" value="NCX_ion-bd_dom_sf"/>
</dbReference>
<organism evidence="21">
    <name type="scientific">Drosophila rhopaloa</name>
    <name type="common">Fruit fly</name>
    <dbReference type="NCBI Taxonomy" id="1041015"/>
    <lineage>
        <taxon>Eukaryota</taxon>
        <taxon>Metazoa</taxon>
        <taxon>Ecdysozoa</taxon>
        <taxon>Arthropoda</taxon>
        <taxon>Hexapoda</taxon>
        <taxon>Insecta</taxon>
        <taxon>Pterygota</taxon>
        <taxon>Neoptera</taxon>
        <taxon>Endopterygota</taxon>
        <taxon>Diptera</taxon>
        <taxon>Brachycera</taxon>
        <taxon>Muscomorpha</taxon>
        <taxon>Ephydroidea</taxon>
        <taxon>Drosophilidae</taxon>
        <taxon>Drosophila</taxon>
        <taxon>Sophophora</taxon>
    </lineage>
</organism>
<keyword evidence="13" id="KW-0915">Sodium</keyword>
<keyword evidence="6" id="KW-0109">Calcium transport</keyword>
<evidence type="ECO:0000256" key="15">
    <source>
        <dbReference type="ARBA" id="ARBA00023136"/>
    </source>
</evidence>
<dbReference type="GO" id="GO:0006874">
    <property type="term" value="P:intracellular calcium ion homeostasis"/>
    <property type="evidence" value="ECO:0007669"/>
    <property type="project" value="TreeGrafter"/>
</dbReference>
<dbReference type="GeneID" id="108052489"/>
<evidence type="ECO:0000256" key="8">
    <source>
        <dbReference type="ARBA" id="ARBA00022729"/>
    </source>
</evidence>
<dbReference type="AlphaFoldDB" id="A0A6P4FYX6"/>
<evidence type="ECO:0000256" key="3">
    <source>
        <dbReference type="ARBA" id="ARBA00022448"/>
    </source>
</evidence>
<evidence type="ECO:0000256" key="5">
    <source>
        <dbReference type="ARBA" id="ARBA00022538"/>
    </source>
</evidence>
<evidence type="ECO:0000256" key="6">
    <source>
        <dbReference type="ARBA" id="ARBA00022568"/>
    </source>
</evidence>
<comment type="similarity">
    <text evidence="2">Belongs to the Ca(2+):cation antiporter (CaCA) (TC 2.A.19) family. SLC24A subfamily.</text>
</comment>
<reference evidence="20" key="1">
    <citation type="journal article" date="2021" name="Elife">
        <title>Highly contiguous assemblies of 101 drosophilid genomes.</title>
        <authorList>
            <person name="Kim B.Y."/>
            <person name="Wang J.R."/>
            <person name="Miller D.E."/>
            <person name="Barmina O."/>
            <person name="Delaney E."/>
            <person name="Thompson A."/>
            <person name="Comeault A.A."/>
            <person name="Peede D."/>
            <person name="D'Agostino E.R."/>
            <person name="Pelaez J."/>
            <person name="Aguilar J.M."/>
            <person name="Haji D."/>
            <person name="Matsunaga T."/>
            <person name="Armstrong E.E."/>
            <person name="Zych M."/>
            <person name="Ogawa Y."/>
            <person name="Stamenkovic-Radak M."/>
            <person name="Jelic M."/>
            <person name="Veselinovic M.S."/>
            <person name="Tanaskovic M."/>
            <person name="Eric P."/>
            <person name="Gao J.J."/>
            <person name="Katoh T.K."/>
            <person name="Toda M.J."/>
            <person name="Watabe H."/>
            <person name="Watada M."/>
            <person name="Davis J.S."/>
            <person name="Moyle L.C."/>
            <person name="Manoli G."/>
            <person name="Bertolini E."/>
            <person name="Kostal V."/>
            <person name="Hawley R.S."/>
            <person name="Takahashi A."/>
            <person name="Jones C.D."/>
            <person name="Price D.K."/>
            <person name="Whiteman N."/>
            <person name="Kopp A."/>
            <person name="Matute D.R."/>
            <person name="Petrov D.A."/>
        </authorList>
    </citation>
    <scope>NUCLEOTIDE SEQUENCE [LARGE SCALE GENOMIC DNA]</scope>
</reference>
<keyword evidence="4" id="KW-0050">Antiport</keyword>
<feature type="transmembrane region" description="Helical" evidence="17">
    <location>
        <begin position="165"/>
        <end position="180"/>
    </location>
</feature>
<evidence type="ECO:0000256" key="14">
    <source>
        <dbReference type="ARBA" id="ARBA00023065"/>
    </source>
</evidence>
<feature type="transmembrane region" description="Helical" evidence="17">
    <location>
        <begin position="410"/>
        <end position="433"/>
    </location>
</feature>
<dbReference type="OrthoDB" id="2127281at2759"/>
<dbReference type="RefSeq" id="XP_016990366.1">
    <property type="nucleotide sequence ID" value="XM_017134877.1"/>
</dbReference>
<feature type="transmembrane region" description="Helical" evidence="17">
    <location>
        <begin position="56"/>
        <end position="77"/>
    </location>
</feature>
<keyword evidence="8" id="KW-0732">Signal</keyword>
<dbReference type="RefSeq" id="XP_016990367.2">
    <property type="nucleotide sequence ID" value="XM_017134878.2"/>
</dbReference>
<reference evidence="21" key="2">
    <citation type="submission" date="2025-04" db="UniProtKB">
        <authorList>
            <consortium name="RefSeq"/>
        </authorList>
    </citation>
    <scope>IDENTIFICATION</scope>
</reference>
<dbReference type="Pfam" id="PF01699">
    <property type="entry name" value="Na_Ca_ex"/>
    <property type="match status" value="2"/>
</dbReference>
<keyword evidence="20" id="KW-1185">Reference proteome</keyword>
<keyword evidence="12 17" id="KW-1133">Transmembrane helix</keyword>
<evidence type="ECO:0000256" key="9">
    <source>
        <dbReference type="ARBA" id="ARBA00022837"/>
    </source>
</evidence>
<sequence>MVFGWDSTDIKQFDNEWTPYQSPFRSAWRHVEYVDGLNCSMPAIVEFPNFMRQKSWISAVVSFFLSMYLFVFLAIVCDDYLVPAMERLCYNLRMTYDVAGATFLAGATSAPELFVNFVATFITNGDIGVGTIVGSSVFNILVIAGVCGIFTPSTKLDYWPVTRDTIWYLVAIAALTVMLLDSHIHWYEALVLLLLYLLYLIQLILDRRIQNCVRKEHTESELLDEDPMTREEEPLKTFRDHVCTKPDPGSNCCQWTWWAIKYPAELVLACTVPSVRTIFFLSMFLAVLWISLISYLLTWFLTVVGHNLSIPDSIMGLTVLAAGTSVPEVASSYIVSKKGYGSMAICNAIGSNTFDIFVCLGLPWLLKSLIYQNEIEIDSSALTITTAMLVATAVVLYVFLVANKFVLGKIVGWVSMISYVVFVVVACALEMLLDTLVVCDIEES</sequence>
<name>A0A6P4FYX6_DRORH</name>
<feature type="transmembrane region" description="Helical" evidence="17">
    <location>
        <begin position="128"/>
        <end position="153"/>
    </location>
</feature>
<keyword evidence="3" id="KW-0813">Transport</keyword>
<protein>
    <submittedName>
        <fullName evidence="21">Sodium/potassium/calcium exchanger 3 isoform X1</fullName>
    </submittedName>
</protein>
<dbReference type="PANTHER" id="PTHR10846:SF70">
    <property type="entry name" value="ZYDECO, ISOFORM F"/>
    <property type="match status" value="1"/>
</dbReference>
<keyword evidence="11" id="KW-0630">Potassium</keyword>
<feature type="transmembrane region" description="Helical" evidence="17">
    <location>
        <begin position="314"/>
        <end position="335"/>
    </location>
</feature>
<keyword evidence="5" id="KW-0633">Potassium transport</keyword>
<evidence type="ECO:0000256" key="4">
    <source>
        <dbReference type="ARBA" id="ARBA00022449"/>
    </source>
</evidence>
<keyword evidence="7 17" id="KW-0812">Transmembrane</keyword>
<feature type="transmembrane region" description="Helical" evidence="17">
    <location>
        <begin position="381"/>
        <end position="403"/>
    </location>
</feature>
<comment type="subcellular location">
    <subcellularLocation>
        <location evidence="1">Membrane</location>
        <topology evidence="1">Multi-pass membrane protein</topology>
    </subcellularLocation>
</comment>
<evidence type="ECO:0000313" key="20">
    <source>
        <dbReference type="Proteomes" id="UP001652680"/>
    </source>
</evidence>
<reference evidence="19" key="3">
    <citation type="submission" date="2025-05" db="UniProtKB">
        <authorList>
            <consortium name="EnsemblMetazoa"/>
        </authorList>
    </citation>
    <scope>IDENTIFICATION</scope>
</reference>
<dbReference type="FunFam" id="1.20.1420.30:FF:000009">
    <property type="entry name" value="sodium/potassium/calcium exchanger 5 isoform X2"/>
    <property type="match status" value="1"/>
</dbReference>
<feature type="transmembrane region" description="Helical" evidence="17">
    <location>
        <begin position="186"/>
        <end position="205"/>
    </location>
</feature>
<evidence type="ECO:0000256" key="16">
    <source>
        <dbReference type="ARBA" id="ARBA00023201"/>
    </source>
</evidence>
<dbReference type="GO" id="GO:0005262">
    <property type="term" value="F:calcium channel activity"/>
    <property type="evidence" value="ECO:0007669"/>
    <property type="project" value="TreeGrafter"/>
</dbReference>
<evidence type="ECO:0000256" key="10">
    <source>
        <dbReference type="ARBA" id="ARBA00022847"/>
    </source>
</evidence>
<dbReference type="InterPro" id="IPR004837">
    <property type="entry name" value="NaCa_Exmemb"/>
</dbReference>
<evidence type="ECO:0000313" key="21">
    <source>
        <dbReference type="RefSeq" id="XP_016990366.1"/>
    </source>
</evidence>
<keyword evidence="9" id="KW-0106">Calcium</keyword>
<gene>
    <name evidence="21" type="primary">LOC108052489</name>
    <name evidence="19" type="synonym">108052489</name>
</gene>